<evidence type="ECO:0000313" key="2">
    <source>
        <dbReference type="Proteomes" id="UP000247755"/>
    </source>
</evidence>
<sequence>MPAAQANENTVTVGVEKIAIPAIPGLDDYTTDPKSQRIAASLIESSAQLLNFQAQLAPVPRYLIVKVPKAIVSKSMSTLEFRTFTAYSRSNLKNLEQHSDLATQQATERSAQLNHTLAPGHVVEEIKFDAPTLVGIDRDDDVAFTRTEVVPMKFQIDGQPKTSMVVMCASAILVKGKFVIAQLFGPIKEIEWTRSTCNKFVTDLAMQNK</sequence>
<dbReference type="EMBL" id="QJJY01000030">
    <property type="protein sequence ID" value="PXX24664.1"/>
    <property type="molecule type" value="Genomic_DNA"/>
</dbReference>
<dbReference type="AlphaFoldDB" id="A0A318I198"/>
<evidence type="ECO:0000313" key="1">
    <source>
        <dbReference type="EMBL" id="PXX24664.1"/>
    </source>
</evidence>
<proteinExistence type="predicted"/>
<organism evidence="1 2">
    <name type="scientific">Burkholderia pyrrocinia</name>
    <name type="common">Pseudomonas pyrrocinia</name>
    <dbReference type="NCBI Taxonomy" id="60550"/>
    <lineage>
        <taxon>Bacteria</taxon>
        <taxon>Pseudomonadati</taxon>
        <taxon>Pseudomonadota</taxon>
        <taxon>Betaproteobacteria</taxon>
        <taxon>Burkholderiales</taxon>
        <taxon>Burkholderiaceae</taxon>
        <taxon>Burkholderia</taxon>
        <taxon>Burkholderia cepacia complex</taxon>
    </lineage>
</organism>
<reference evidence="1 2" key="1">
    <citation type="submission" date="2018-05" db="EMBL/GenBank/DDBJ databases">
        <title>Comparative genomics of bacterial root endophytes of switchgrass collected from native prairies over two seasons.</title>
        <authorList>
            <person name="Tang Y."/>
        </authorList>
    </citation>
    <scope>NUCLEOTIDE SEQUENCE [LARGE SCALE GENOMIC DNA]</scope>
    <source>
        <strain evidence="1 2">NFIX32</strain>
    </source>
</reference>
<gene>
    <name evidence="1" type="ORF">NA66_10303</name>
</gene>
<accession>A0A318I198</accession>
<protein>
    <submittedName>
        <fullName evidence="1">Uncharacterized protein</fullName>
    </submittedName>
</protein>
<dbReference type="Proteomes" id="UP000247755">
    <property type="component" value="Unassembled WGS sequence"/>
</dbReference>
<name>A0A318I198_BURPY</name>
<comment type="caution">
    <text evidence="1">The sequence shown here is derived from an EMBL/GenBank/DDBJ whole genome shotgun (WGS) entry which is preliminary data.</text>
</comment>